<accession>A0ABS0F662</accession>
<evidence type="ECO:0000256" key="1">
    <source>
        <dbReference type="ARBA" id="ARBA00006611"/>
    </source>
</evidence>
<dbReference type="Pfam" id="PF00437">
    <property type="entry name" value="T2SSE"/>
    <property type="match status" value="1"/>
</dbReference>
<evidence type="ECO:0000256" key="4">
    <source>
        <dbReference type="SAM" id="MobiDB-lite"/>
    </source>
</evidence>
<dbReference type="EMBL" id="JADPKZ010000047">
    <property type="protein sequence ID" value="MBF8378736.1"/>
    <property type="molecule type" value="Genomic_DNA"/>
</dbReference>
<comment type="similarity">
    <text evidence="1">Belongs to the GSP E family.</text>
</comment>
<evidence type="ECO:0000256" key="2">
    <source>
        <dbReference type="ARBA" id="ARBA00022741"/>
    </source>
</evidence>
<dbReference type="Gene3D" id="3.30.450.90">
    <property type="match status" value="1"/>
</dbReference>
<feature type="region of interest" description="Disordered" evidence="4">
    <location>
        <begin position="296"/>
        <end position="318"/>
    </location>
</feature>
<dbReference type="SMART" id="SM00382">
    <property type="entry name" value="AAA"/>
    <property type="match status" value="1"/>
</dbReference>
<reference evidence="6 7" key="1">
    <citation type="submission" date="2020-11" db="EMBL/GenBank/DDBJ databases">
        <title>Genomic insight of Alicyclobacillus mali FL 18 reveals a new arsenic-resistant strain, with potential in environmental biotechnology.</title>
        <authorList>
            <person name="Fiorentino G."/>
            <person name="Gallo G."/>
            <person name="Aulitto M."/>
        </authorList>
    </citation>
    <scope>NUCLEOTIDE SEQUENCE [LARGE SCALE GENOMIC DNA]</scope>
    <source>
        <strain evidence="6 7">FL 18</strain>
    </source>
</reference>
<organism evidence="6 7">
    <name type="scientific">Alicyclobacillus mali</name>
    <name type="common">ex Roth et al. 2021</name>
    <dbReference type="NCBI Taxonomy" id="1123961"/>
    <lineage>
        <taxon>Bacteria</taxon>
        <taxon>Bacillati</taxon>
        <taxon>Bacillota</taxon>
        <taxon>Bacilli</taxon>
        <taxon>Bacillales</taxon>
        <taxon>Alicyclobacillaceae</taxon>
        <taxon>Alicyclobacillus</taxon>
    </lineage>
</organism>
<dbReference type="Gene3D" id="3.40.50.300">
    <property type="entry name" value="P-loop containing nucleotide triphosphate hydrolases"/>
    <property type="match status" value="1"/>
</dbReference>
<sequence>MDRFAAVQVVDAVLSAAIRMCASDIHLQLVNGRLEVSFRINGRMVPFMSGLAFAEETVRRLKALGRMDVTVKHLPQEGSFQWMADGRMAHIRASSVPIFGGESLVLRLFHPGFASHLLDGLGLSGESLSRIRGWLQQDGGLIALAGRTGAGKSTTAYAMLEHLLQQGRTVFTIEDPVEVRVPGCRQVEIQDKHGLTFGAALRAMVRQDPDVIFIGEVRDEVSASAACRAAMAGRLVLATVHARRPMSVIARFLDLGVPVSILEEVLTGVVFVEMEESGARTYRALGMDRLSRRNRGPQVVSGRVMRRSGTGNGFASAR</sequence>
<evidence type="ECO:0000256" key="3">
    <source>
        <dbReference type="ARBA" id="ARBA00022840"/>
    </source>
</evidence>
<evidence type="ECO:0000313" key="6">
    <source>
        <dbReference type="EMBL" id="MBF8378736.1"/>
    </source>
</evidence>
<feature type="domain" description="AAA+ ATPase" evidence="5">
    <location>
        <begin position="138"/>
        <end position="262"/>
    </location>
</feature>
<dbReference type="PANTHER" id="PTHR30258">
    <property type="entry name" value="TYPE II SECRETION SYSTEM PROTEIN GSPE-RELATED"/>
    <property type="match status" value="1"/>
</dbReference>
<dbReference type="InterPro" id="IPR001482">
    <property type="entry name" value="T2SS/T4SS_dom"/>
</dbReference>
<dbReference type="SUPFAM" id="SSF52540">
    <property type="entry name" value="P-loop containing nucleoside triphosphate hydrolases"/>
    <property type="match status" value="1"/>
</dbReference>
<proteinExistence type="inferred from homology"/>
<keyword evidence="2" id="KW-0547">Nucleotide-binding</keyword>
<name>A0ABS0F662_9BACL</name>
<keyword evidence="7" id="KW-1185">Reference proteome</keyword>
<evidence type="ECO:0000259" key="5">
    <source>
        <dbReference type="SMART" id="SM00382"/>
    </source>
</evidence>
<evidence type="ECO:0000313" key="7">
    <source>
        <dbReference type="Proteomes" id="UP000642910"/>
    </source>
</evidence>
<dbReference type="PANTHER" id="PTHR30258:SF2">
    <property type="entry name" value="COMG OPERON PROTEIN 1"/>
    <property type="match status" value="1"/>
</dbReference>
<dbReference type="Proteomes" id="UP000642910">
    <property type="component" value="Unassembled WGS sequence"/>
</dbReference>
<dbReference type="InterPro" id="IPR003593">
    <property type="entry name" value="AAA+_ATPase"/>
</dbReference>
<dbReference type="InterPro" id="IPR027417">
    <property type="entry name" value="P-loop_NTPase"/>
</dbReference>
<comment type="caution">
    <text evidence="6">The sequence shown here is derived from an EMBL/GenBank/DDBJ whole genome shotgun (WGS) entry which is preliminary data.</text>
</comment>
<protein>
    <submittedName>
        <fullName evidence="6">Flp pilus assembly complex ATPase component TadA</fullName>
    </submittedName>
</protein>
<keyword evidence="3" id="KW-0067">ATP-binding</keyword>
<gene>
    <name evidence="6" type="primary">tadA</name>
    <name evidence="6" type="ORF">IW967_12810</name>
</gene>
<dbReference type="RefSeq" id="WP_195868094.1">
    <property type="nucleotide sequence ID" value="NZ_JADPKZ010000047.1"/>
</dbReference>